<keyword evidence="8" id="KW-0966">Cell projection</keyword>
<dbReference type="Gene3D" id="2.30.30.910">
    <property type="match status" value="1"/>
</dbReference>
<evidence type="ECO:0000313" key="9">
    <source>
        <dbReference type="Proteomes" id="UP001621714"/>
    </source>
</evidence>
<dbReference type="EMBL" id="JBANFI010000003">
    <property type="protein sequence ID" value="MFK7160719.1"/>
    <property type="molecule type" value="Genomic_DNA"/>
</dbReference>
<dbReference type="Pfam" id="PF13860">
    <property type="entry name" value="FlgD_ig"/>
    <property type="match status" value="1"/>
</dbReference>
<proteinExistence type="inferred from homology"/>
<dbReference type="Gene3D" id="2.60.40.4070">
    <property type="match status" value="1"/>
</dbReference>
<evidence type="ECO:0000256" key="2">
    <source>
        <dbReference type="ARBA" id="ARBA00016013"/>
    </source>
</evidence>
<accession>A0ABW8PXW1</accession>
<name>A0ABW8PXW1_9GAMM</name>
<dbReference type="Pfam" id="PF13861">
    <property type="entry name" value="FLgD_tudor"/>
    <property type="match status" value="1"/>
</dbReference>
<evidence type="ECO:0000256" key="3">
    <source>
        <dbReference type="ARBA" id="ARBA00022795"/>
    </source>
</evidence>
<comment type="caution">
    <text evidence="8">The sequence shown here is derived from an EMBL/GenBank/DDBJ whole genome shotgun (WGS) entry which is preliminary data.</text>
</comment>
<evidence type="ECO:0000256" key="5">
    <source>
        <dbReference type="RuleBase" id="RU362076"/>
    </source>
</evidence>
<dbReference type="InterPro" id="IPR025965">
    <property type="entry name" value="FlgD/Vpr_Ig-like"/>
</dbReference>
<keyword evidence="9" id="KW-1185">Reference proteome</keyword>
<dbReference type="InterPro" id="IPR005648">
    <property type="entry name" value="FlgD"/>
</dbReference>
<keyword evidence="8" id="KW-0282">Flagellum</keyword>
<evidence type="ECO:0000259" key="6">
    <source>
        <dbReference type="Pfam" id="PF13860"/>
    </source>
</evidence>
<feature type="domain" description="FlgD/Vpr Ig-like" evidence="6">
    <location>
        <begin position="112"/>
        <end position="180"/>
    </location>
</feature>
<dbReference type="Pfam" id="PF03963">
    <property type="entry name" value="FlgD"/>
    <property type="match status" value="1"/>
</dbReference>
<keyword evidence="3 5" id="KW-1005">Bacterial flagellum biogenesis</keyword>
<comment type="function">
    <text evidence="4 5">Required for flagellar hook formation. May act as a scaffolding protein.</text>
</comment>
<evidence type="ECO:0000259" key="7">
    <source>
        <dbReference type="Pfam" id="PF13861"/>
    </source>
</evidence>
<organism evidence="8 9">
    <name type="scientific">Marinospirillum alkalitolerans</name>
    <dbReference type="NCBI Taxonomy" id="3123374"/>
    <lineage>
        <taxon>Bacteria</taxon>
        <taxon>Pseudomonadati</taxon>
        <taxon>Pseudomonadota</taxon>
        <taxon>Gammaproteobacteria</taxon>
        <taxon>Oceanospirillales</taxon>
        <taxon>Oceanospirillaceae</taxon>
        <taxon>Marinospirillum</taxon>
    </lineage>
</organism>
<dbReference type="InterPro" id="IPR025963">
    <property type="entry name" value="FLgD_Tudor"/>
</dbReference>
<protein>
    <recommendedName>
        <fullName evidence="2 5">Basal-body rod modification protein FlgD</fullName>
    </recommendedName>
</protein>
<sequence length="229" mass="24770">MSLEATPLYQSLQADNERRAAANRAQGSNELGKDEFMRLLVTQLENQDPLEPTDNTEFIAQLAQFSSLEGITNLNKTVEQFAVSLQSTQALQASTLVGRQVQVLTNFTELKEGDSVKGTIELSASSPDVFVAVYSGDGEYIGDISLGGREAGDIAFEWDGLDTEGEPFPSGVYQFRAFASIDGQHEAVDLYLGRSVTSVALNAGERGEIMLNISGMDQAVPLRNVKVVN</sequence>
<gene>
    <name evidence="8" type="ORF">V6U78_06675</name>
</gene>
<keyword evidence="8" id="KW-0969">Cilium</keyword>
<reference evidence="8 9" key="1">
    <citation type="submission" date="2024-02" db="EMBL/GenBank/DDBJ databases">
        <title>Marinospirillum sp. MEB 164 isolated from Lonar lake sediment.</title>
        <authorList>
            <person name="Joshi A."/>
            <person name="Thite S."/>
        </authorList>
    </citation>
    <scope>NUCLEOTIDE SEQUENCE [LARGE SCALE GENOMIC DNA]</scope>
    <source>
        <strain evidence="8 9">MEB164</strain>
    </source>
</reference>
<evidence type="ECO:0000256" key="4">
    <source>
        <dbReference type="ARBA" id="ARBA00024746"/>
    </source>
</evidence>
<dbReference type="Proteomes" id="UP001621714">
    <property type="component" value="Unassembled WGS sequence"/>
</dbReference>
<dbReference type="RefSeq" id="WP_405338698.1">
    <property type="nucleotide sequence ID" value="NZ_JBANFI010000003.1"/>
</dbReference>
<evidence type="ECO:0000313" key="8">
    <source>
        <dbReference type="EMBL" id="MFK7160719.1"/>
    </source>
</evidence>
<feature type="domain" description="FlgD Tudor-like" evidence="7">
    <location>
        <begin position="89"/>
        <end position="226"/>
    </location>
</feature>
<evidence type="ECO:0000256" key="1">
    <source>
        <dbReference type="ARBA" id="ARBA00010577"/>
    </source>
</evidence>
<comment type="similarity">
    <text evidence="1 5">Belongs to the FlgD family.</text>
</comment>